<dbReference type="EMBL" id="CP014989">
    <property type="protein sequence ID" value="ANS80467.1"/>
    <property type="molecule type" value="Genomic_DNA"/>
</dbReference>
<dbReference type="KEGG" id="serj:SGUI_3071"/>
<gene>
    <name evidence="1" type="ORF">SGUI_3071</name>
</gene>
<name>A0A1B1NGB3_9MICO</name>
<evidence type="ECO:0000313" key="1">
    <source>
        <dbReference type="EMBL" id="ANS80467.1"/>
    </source>
</evidence>
<dbReference type="AlphaFoldDB" id="A0A1B1NGB3"/>
<keyword evidence="2" id="KW-1185">Reference proteome</keyword>
<organism evidence="1 2">
    <name type="scientific">Serinicoccus hydrothermalis</name>
    <dbReference type="NCBI Taxonomy" id="1758689"/>
    <lineage>
        <taxon>Bacteria</taxon>
        <taxon>Bacillati</taxon>
        <taxon>Actinomycetota</taxon>
        <taxon>Actinomycetes</taxon>
        <taxon>Micrococcales</taxon>
        <taxon>Ornithinimicrobiaceae</taxon>
        <taxon>Serinicoccus</taxon>
    </lineage>
</organism>
<reference evidence="1 2" key="1">
    <citation type="submission" date="2016-03" db="EMBL/GenBank/DDBJ databases">
        <title>Shallow-sea hydrothermal system.</title>
        <authorList>
            <person name="Tang K."/>
        </authorList>
    </citation>
    <scope>NUCLEOTIDE SEQUENCE [LARGE SCALE GENOMIC DNA]</scope>
    <source>
        <strain evidence="1 2">JLT9</strain>
    </source>
</reference>
<dbReference type="Proteomes" id="UP000092482">
    <property type="component" value="Chromosome"/>
</dbReference>
<evidence type="ECO:0000313" key="2">
    <source>
        <dbReference type="Proteomes" id="UP000092482"/>
    </source>
</evidence>
<protein>
    <submittedName>
        <fullName evidence="1">Uncharacterized protein</fullName>
    </submittedName>
</protein>
<proteinExistence type="predicted"/>
<sequence>MVVPVCRCSPHDRTLLGAVGGTASHTIAARSRGSDHRLRA</sequence>
<accession>A0A1B1NGB3</accession>